<dbReference type="AlphaFoldDB" id="A0A7D8ZBI1"/>
<sequence length="23" mass="2310">MPAARRASPSRPSPAAACAPTRS</sequence>
<organism evidence="2 3">
    <name type="scientific">Vanrija humicola</name>
    <name type="common">Yeast</name>
    <name type="synonym">Cryptococcus humicola</name>
    <dbReference type="NCBI Taxonomy" id="5417"/>
    <lineage>
        <taxon>Eukaryota</taxon>
        <taxon>Fungi</taxon>
        <taxon>Dikarya</taxon>
        <taxon>Basidiomycota</taxon>
        <taxon>Agaricomycotina</taxon>
        <taxon>Tremellomycetes</taxon>
        <taxon>Trichosporonales</taxon>
        <taxon>Trichosporonaceae</taxon>
        <taxon>Vanrija</taxon>
    </lineage>
</organism>
<gene>
    <name evidence="2" type="ORF">VHUM_00469</name>
</gene>
<feature type="region of interest" description="Disordered" evidence="1">
    <location>
        <begin position="1"/>
        <end position="23"/>
    </location>
</feature>
<accession>A0A7D8ZBI1</accession>
<evidence type="ECO:0000313" key="2">
    <source>
        <dbReference type="EMBL" id="TXT15966.1"/>
    </source>
</evidence>
<evidence type="ECO:0000256" key="1">
    <source>
        <dbReference type="SAM" id="MobiDB-lite"/>
    </source>
</evidence>
<keyword evidence="3" id="KW-1185">Reference proteome</keyword>
<dbReference type="EMBL" id="QKWK01000001">
    <property type="protein sequence ID" value="TXT15966.1"/>
    <property type="molecule type" value="Genomic_DNA"/>
</dbReference>
<comment type="caution">
    <text evidence="2">The sequence shown here is derived from an EMBL/GenBank/DDBJ whole genome shotgun (WGS) entry which is preliminary data.</text>
</comment>
<proteinExistence type="predicted"/>
<evidence type="ECO:0000313" key="3">
    <source>
        <dbReference type="Proteomes" id="UP000473826"/>
    </source>
</evidence>
<dbReference type="Proteomes" id="UP000473826">
    <property type="component" value="Unassembled WGS sequence"/>
</dbReference>
<reference evidence="2 3" key="1">
    <citation type="journal article" date="2019" name="PLoS Genet.">
        <title>Convergent evolution of linked mating-type loci in basidiomycete fungi.</title>
        <authorList>
            <person name="Sun S."/>
            <person name="Coelho M.A."/>
            <person name="Heitman J."/>
            <person name="Nowrousian M."/>
        </authorList>
    </citation>
    <scope>NUCLEOTIDE SEQUENCE [LARGE SCALE GENOMIC DNA]</scope>
    <source>
        <strain evidence="2 3">CBS 4282</strain>
    </source>
</reference>
<protein>
    <submittedName>
        <fullName evidence="2">Uncharacterized protein</fullName>
    </submittedName>
</protein>
<name>A0A7D8ZBI1_VANHU</name>